<dbReference type="RefSeq" id="WP_025317837.1">
    <property type="nucleotide sequence ID" value="NZ_CP002082.1"/>
</dbReference>
<comment type="catalytic activity">
    <reaction evidence="5">
        <text>(6S)-5-formyl-5,6,7,8-tetrahydrofolate + ATP = (6R)-5,10-methenyltetrahydrofolate + ADP + phosphate</text>
        <dbReference type="Rhea" id="RHEA:10488"/>
        <dbReference type="ChEBI" id="CHEBI:30616"/>
        <dbReference type="ChEBI" id="CHEBI:43474"/>
        <dbReference type="ChEBI" id="CHEBI:57455"/>
        <dbReference type="ChEBI" id="CHEBI:57457"/>
        <dbReference type="ChEBI" id="CHEBI:456216"/>
        <dbReference type="EC" id="6.3.3.2"/>
    </reaction>
</comment>
<dbReference type="Gene3D" id="3.40.50.10420">
    <property type="entry name" value="NagB/RpiA/CoA transferase-like"/>
    <property type="match status" value="1"/>
</dbReference>
<keyword evidence="7" id="KW-1185">Reference proteome</keyword>
<evidence type="ECO:0000256" key="2">
    <source>
        <dbReference type="ARBA" id="ARBA00022741"/>
    </source>
</evidence>
<organism evidence="6 7">
    <name type="scientific">Spiroplasma mirum ATCC 29335</name>
    <dbReference type="NCBI Taxonomy" id="838561"/>
    <lineage>
        <taxon>Bacteria</taxon>
        <taxon>Bacillati</taxon>
        <taxon>Mycoplasmatota</taxon>
        <taxon>Mollicutes</taxon>
        <taxon>Entomoplasmatales</taxon>
        <taxon>Spiroplasmataceae</taxon>
        <taxon>Spiroplasma</taxon>
    </lineage>
</organism>
<keyword evidence="5" id="KW-0460">Magnesium</keyword>
<feature type="binding site" evidence="4">
    <location>
        <position position="56"/>
    </location>
    <ligand>
        <name>substrate</name>
    </ligand>
</feature>
<keyword evidence="3 4" id="KW-0067">ATP-binding</keyword>
<keyword evidence="5" id="KW-0479">Metal-binding</keyword>
<dbReference type="HOGENOM" id="CLU_066245_2_2_14"/>
<dbReference type="InterPro" id="IPR024185">
    <property type="entry name" value="FTHF_cligase-like_sf"/>
</dbReference>
<comment type="similarity">
    <text evidence="1 5">Belongs to the 5-formyltetrahydrofolate cyclo-ligase family.</text>
</comment>
<comment type="cofactor">
    <cofactor evidence="5">
        <name>Mg(2+)</name>
        <dbReference type="ChEBI" id="CHEBI:18420"/>
    </cofactor>
</comment>
<feature type="binding site" evidence="4">
    <location>
        <begin position="134"/>
        <end position="142"/>
    </location>
    <ligand>
        <name>ATP</name>
        <dbReference type="ChEBI" id="CHEBI:30616"/>
    </ligand>
</feature>
<dbReference type="InterPro" id="IPR002698">
    <property type="entry name" value="FTHF_cligase"/>
</dbReference>
<reference evidence="6 7" key="1">
    <citation type="submission" date="2013-09" db="EMBL/GenBank/DDBJ databases">
        <title>Complete genome sequence of Spiroplasma mirum suckling mouse cataract agent.</title>
        <authorList>
            <person name="Landry C.A."/>
            <person name="Bastian F.O."/>
            <person name="Thune R.L."/>
        </authorList>
    </citation>
    <scope>NUCLEOTIDE SEQUENCE [LARGE SCALE GENOMIC DNA]</scope>
    <source>
        <strain evidence="6 7">SMCA</strain>
    </source>
</reference>
<name>W0GMJ3_9MOLU</name>
<protein>
    <recommendedName>
        <fullName evidence="5">5-formyltetrahydrofolate cyclo-ligase</fullName>
        <ecNumber evidence="5">6.3.3.2</ecNumber>
    </recommendedName>
</protein>
<dbReference type="PIRSF" id="PIRSF006806">
    <property type="entry name" value="FTHF_cligase"/>
    <property type="match status" value="1"/>
</dbReference>
<evidence type="ECO:0000256" key="4">
    <source>
        <dbReference type="PIRSR" id="PIRSR006806-1"/>
    </source>
</evidence>
<dbReference type="PATRIC" id="fig|838561.3.peg.1266"/>
<proteinExistence type="inferred from homology"/>
<dbReference type="PANTHER" id="PTHR23407">
    <property type="entry name" value="ATPASE INHIBITOR/5-FORMYLTETRAHYDROFOLATE CYCLO-LIGASE"/>
    <property type="match status" value="1"/>
</dbReference>
<evidence type="ECO:0000256" key="1">
    <source>
        <dbReference type="ARBA" id="ARBA00010638"/>
    </source>
</evidence>
<accession>W0GMJ3</accession>
<dbReference type="EMBL" id="CP006720">
    <property type="protein sequence ID" value="AHI58618.1"/>
    <property type="molecule type" value="Genomic_DNA"/>
</dbReference>
<dbReference type="GO" id="GO:0009396">
    <property type="term" value="P:folic acid-containing compound biosynthetic process"/>
    <property type="evidence" value="ECO:0007669"/>
    <property type="project" value="TreeGrafter"/>
</dbReference>
<dbReference type="GO" id="GO:0005524">
    <property type="term" value="F:ATP binding"/>
    <property type="evidence" value="ECO:0007669"/>
    <property type="project" value="UniProtKB-KW"/>
</dbReference>
<sequence>MVKSKDEIRHEKLFYCQALDKKYYQKSNRIIRKKLLKLPTLKLAKTIGIYYSINKEVDTLKIINYLLKHKYTVVLPRTVRTALQFHQINNLQTDLTYNAKYKLYEPDINLPIYPPQTIDVMIIPLLSYDLDHYRLGYGKGFYDGYLKEFSGTKIGLGYHFQFIEKLPCEPHDIPLDIIVTN</sequence>
<dbReference type="AlphaFoldDB" id="W0GMJ3"/>
<dbReference type="NCBIfam" id="TIGR02727">
    <property type="entry name" value="MTHFS_bact"/>
    <property type="match status" value="1"/>
</dbReference>
<evidence type="ECO:0000313" key="6">
    <source>
        <dbReference type="EMBL" id="AHI58618.1"/>
    </source>
</evidence>
<dbReference type="SUPFAM" id="SSF100950">
    <property type="entry name" value="NagB/RpiA/CoA transferase-like"/>
    <property type="match status" value="1"/>
</dbReference>
<dbReference type="GO" id="GO:0035999">
    <property type="term" value="P:tetrahydrofolate interconversion"/>
    <property type="evidence" value="ECO:0007669"/>
    <property type="project" value="TreeGrafter"/>
</dbReference>
<dbReference type="EC" id="6.3.3.2" evidence="5"/>
<evidence type="ECO:0000313" key="7">
    <source>
        <dbReference type="Proteomes" id="UP000019260"/>
    </source>
</evidence>
<evidence type="ECO:0000256" key="5">
    <source>
        <dbReference type="RuleBase" id="RU361279"/>
    </source>
</evidence>
<evidence type="ECO:0000256" key="3">
    <source>
        <dbReference type="ARBA" id="ARBA00022840"/>
    </source>
</evidence>
<dbReference type="KEGG" id="smia:P344_06585"/>
<dbReference type="GO" id="GO:0046872">
    <property type="term" value="F:metal ion binding"/>
    <property type="evidence" value="ECO:0007669"/>
    <property type="project" value="UniProtKB-KW"/>
</dbReference>
<dbReference type="GO" id="GO:0030272">
    <property type="term" value="F:5-formyltetrahydrofolate cyclo-ligase activity"/>
    <property type="evidence" value="ECO:0007669"/>
    <property type="project" value="UniProtKB-EC"/>
</dbReference>
<dbReference type="OrthoDB" id="9801938at2"/>
<feature type="binding site" evidence="4">
    <location>
        <begin position="5"/>
        <end position="9"/>
    </location>
    <ligand>
        <name>ATP</name>
        <dbReference type="ChEBI" id="CHEBI:30616"/>
    </ligand>
</feature>
<gene>
    <name evidence="6" type="ORF">P344_06585</name>
</gene>
<dbReference type="InterPro" id="IPR037171">
    <property type="entry name" value="NagB/RpiA_transferase-like"/>
</dbReference>
<keyword evidence="2 4" id="KW-0547">Nucleotide-binding</keyword>
<dbReference type="PANTHER" id="PTHR23407:SF1">
    <property type="entry name" value="5-FORMYLTETRAHYDROFOLATE CYCLO-LIGASE"/>
    <property type="match status" value="1"/>
</dbReference>
<dbReference type="STRING" id="838561.P344_06585"/>
<dbReference type="Proteomes" id="UP000019260">
    <property type="component" value="Chromosome"/>
</dbReference>
<dbReference type="Pfam" id="PF01812">
    <property type="entry name" value="5-FTHF_cyc-lig"/>
    <property type="match status" value="1"/>
</dbReference>
<dbReference type="KEGG" id="smir:SMM_1106"/>
<dbReference type="eggNOG" id="COG0212">
    <property type="taxonomic scope" value="Bacteria"/>
</dbReference>